<reference evidence="1 2" key="1">
    <citation type="submission" date="2020-08" db="EMBL/GenBank/DDBJ databases">
        <title>Sequencing the genomes of 1000 actinobacteria strains.</title>
        <authorList>
            <person name="Klenk H.-P."/>
        </authorList>
    </citation>
    <scope>NUCLEOTIDE SEQUENCE [LARGE SCALE GENOMIC DNA]</scope>
    <source>
        <strain evidence="1 2">DSM 46659</strain>
    </source>
</reference>
<sequence>MPGAVHVDAVAGVPVPELNVSDQLGEDVLMARRVRSSAESPDVHPAVAVHAGRGEVEVAEVDENPVLEVEGAIHAVTLGDAFHRGPLGGGVQSA</sequence>
<evidence type="ECO:0000313" key="1">
    <source>
        <dbReference type="EMBL" id="MBB6173396.1"/>
    </source>
</evidence>
<dbReference type="AlphaFoldDB" id="A0A7W9YLK5"/>
<evidence type="ECO:0000313" key="2">
    <source>
        <dbReference type="Proteomes" id="UP000546642"/>
    </source>
</evidence>
<proteinExistence type="predicted"/>
<gene>
    <name evidence="1" type="ORF">HNR23_003456</name>
</gene>
<organism evidence="1 2">
    <name type="scientific">Nocardiopsis mwathae</name>
    <dbReference type="NCBI Taxonomy" id="1472723"/>
    <lineage>
        <taxon>Bacteria</taxon>
        <taxon>Bacillati</taxon>
        <taxon>Actinomycetota</taxon>
        <taxon>Actinomycetes</taxon>
        <taxon>Streptosporangiales</taxon>
        <taxon>Nocardiopsidaceae</taxon>
        <taxon>Nocardiopsis</taxon>
    </lineage>
</organism>
<dbReference type="Proteomes" id="UP000546642">
    <property type="component" value="Unassembled WGS sequence"/>
</dbReference>
<name>A0A7W9YLK5_9ACTN</name>
<dbReference type="EMBL" id="JACHDS010000001">
    <property type="protein sequence ID" value="MBB6173396.1"/>
    <property type="molecule type" value="Genomic_DNA"/>
</dbReference>
<comment type="caution">
    <text evidence="1">The sequence shown here is derived from an EMBL/GenBank/DDBJ whole genome shotgun (WGS) entry which is preliminary data.</text>
</comment>
<keyword evidence="2" id="KW-1185">Reference proteome</keyword>
<accession>A0A7W9YLK5</accession>
<dbReference type="RefSeq" id="WP_184076753.1">
    <property type="nucleotide sequence ID" value="NZ_JACHDS010000001.1"/>
</dbReference>
<protein>
    <submittedName>
        <fullName evidence="1">Uncharacterized protein</fullName>
    </submittedName>
</protein>